<keyword evidence="4" id="KW-0963">Cytoplasm</keyword>
<dbReference type="GO" id="GO:0031047">
    <property type="term" value="P:regulatory ncRNA-mediated gene silencing"/>
    <property type="evidence" value="ECO:0007669"/>
    <property type="project" value="InterPro"/>
</dbReference>
<feature type="compositionally biased region" description="Polar residues" evidence="7">
    <location>
        <begin position="590"/>
        <end position="601"/>
    </location>
</feature>
<evidence type="ECO:0000256" key="6">
    <source>
        <dbReference type="ARBA" id="ARBA00022737"/>
    </source>
</evidence>
<evidence type="ECO:0000256" key="1">
    <source>
        <dbReference type="ARBA" id="ARBA00004496"/>
    </source>
</evidence>
<evidence type="ECO:0000256" key="5">
    <source>
        <dbReference type="ARBA" id="ARBA00022553"/>
    </source>
</evidence>
<gene>
    <name evidence="10" type="ORF">OEA41_010067</name>
</gene>
<proteinExistence type="predicted"/>
<evidence type="ECO:0000256" key="2">
    <source>
        <dbReference type="ARBA" id="ARBA00013404"/>
    </source>
</evidence>
<evidence type="ECO:0000259" key="8">
    <source>
        <dbReference type="PROSITE" id="PS50304"/>
    </source>
</evidence>
<dbReference type="Pfam" id="PF00567">
    <property type="entry name" value="TUDOR"/>
    <property type="match status" value="1"/>
</dbReference>
<feature type="domain" description="TNase-like" evidence="9">
    <location>
        <begin position="276"/>
        <end position="413"/>
    </location>
</feature>
<dbReference type="Gene3D" id="2.30.30.140">
    <property type="match status" value="1"/>
</dbReference>
<dbReference type="PROSITE" id="PS50830">
    <property type="entry name" value="TNASE_3"/>
    <property type="match status" value="3"/>
</dbReference>
<dbReference type="SUPFAM" id="SSF63748">
    <property type="entry name" value="Tudor/PWWP/MBT"/>
    <property type="match status" value="1"/>
</dbReference>
<dbReference type="SMART" id="SM00333">
    <property type="entry name" value="TUDOR"/>
    <property type="match status" value="1"/>
</dbReference>
<dbReference type="GO" id="GO:0003723">
    <property type="term" value="F:RNA binding"/>
    <property type="evidence" value="ECO:0007669"/>
    <property type="project" value="TreeGrafter"/>
</dbReference>
<comment type="subcellular location">
    <subcellularLocation>
        <location evidence="1">Cytoplasm</location>
    </subcellularLocation>
</comment>
<dbReference type="GO" id="GO:0005634">
    <property type="term" value="C:nucleus"/>
    <property type="evidence" value="ECO:0007669"/>
    <property type="project" value="TreeGrafter"/>
</dbReference>
<dbReference type="AlphaFoldDB" id="A0AAD9YZ43"/>
<evidence type="ECO:0000256" key="4">
    <source>
        <dbReference type="ARBA" id="ARBA00022490"/>
    </source>
</evidence>
<dbReference type="InterPro" id="IPR035437">
    <property type="entry name" value="SNase_OB-fold_sf"/>
</dbReference>
<dbReference type="GO" id="GO:0005829">
    <property type="term" value="C:cytosol"/>
    <property type="evidence" value="ECO:0007669"/>
    <property type="project" value="TreeGrafter"/>
</dbReference>
<dbReference type="EMBL" id="JASNWA010000011">
    <property type="protein sequence ID" value="KAK3166942.1"/>
    <property type="molecule type" value="Genomic_DNA"/>
</dbReference>
<reference evidence="10" key="1">
    <citation type="submission" date="2022-11" db="EMBL/GenBank/DDBJ databases">
        <title>Chromosomal genome sequence assembly and mating type (MAT) locus characterization of the leprose asexual lichenized fungus Lepraria neglecta (Nyl.) Erichsen.</title>
        <authorList>
            <person name="Allen J.L."/>
            <person name="Pfeffer B."/>
        </authorList>
    </citation>
    <scope>NUCLEOTIDE SEQUENCE</scope>
    <source>
        <strain evidence="10">Allen 5258</strain>
    </source>
</reference>
<dbReference type="Proteomes" id="UP001276659">
    <property type="component" value="Unassembled WGS sequence"/>
</dbReference>
<dbReference type="GO" id="GO:0004518">
    <property type="term" value="F:nuclease activity"/>
    <property type="evidence" value="ECO:0007669"/>
    <property type="project" value="TreeGrafter"/>
</dbReference>
<keyword evidence="11" id="KW-1185">Reference proteome</keyword>
<evidence type="ECO:0000256" key="3">
    <source>
        <dbReference type="ARBA" id="ARBA00014651"/>
    </source>
</evidence>
<protein>
    <recommendedName>
        <fullName evidence="2">Probable endonuclease LCL3</fullName>
    </recommendedName>
    <alternativeName>
        <fullName evidence="3">Probable endonuclease lcl3</fullName>
    </alternativeName>
</protein>
<feature type="domain" description="TNase-like" evidence="9">
    <location>
        <begin position="125"/>
        <end position="267"/>
    </location>
</feature>
<dbReference type="GO" id="GO:0006402">
    <property type="term" value="P:mRNA catabolic process"/>
    <property type="evidence" value="ECO:0007669"/>
    <property type="project" value="TreeGrafter"/>
</dbReference>
<comment type="caution">
    <text evidence="10">The sequence shown here is derived from an EMBL/GenBank/DDBJ whole genome shotgun (WGS) entry which is preliminary data.</text>
</comment>
<evidence type="ECO:0000313" key="10">
    <source>
        <dbReference type="EMBL" id="KAK3166942.1"/>
    </source>
</evidence>
<accession>A0AAD9YZ43</accession>
<dbReference type="FunFam" id="2.40.50.90:FF:000019">
    <property type="entry name" value="Transcription factor (Snd1/p100), putative"/>
    <property type="match status" value="1"/>
</dbReference>
<sequence>MNLIFQPFAWASREYLREHLIGKTVQFKILYTIPTGVKRDYGTVFLRSGGSFPDDSVAEGLVKLRDDAGRKDDSDESKKLLEKLETEQGNAKSSSKGIWGSTRGKIENSYELQDPKAFVEQWKGKPIEATIERVFSGDRMIARLQLSQTKHVQTMVLVAGIRAPSTKRTNTTDGKEIPAEPFGTEAHQWMEERMLNRKVKIEVLGASPQNQLVCAVIHPNGTIAKYILEAGLARCTDFHSTMLGGQMSELRQAEKKAKDKSLGVFQGTATTKPMAAETDAIVSRVQAADTVYLRGKSGEEKRVQLSSIRQPKPTDPKQSPFQADAKEFLRKKLIGKHVRVTTDGKKMASEGFEERDVVTILVNNKNVALQLVEAGYASVIRHRRDDGDRSPAYDELLAAEEAAQKDEEGMWSPKPPAAKTYQDYSENVQKAKVQSSVLQRQKKIPAIVDFVKGGSRFTVLIPRENAKLTFVLSCVRTPRSARSATDKSEPFGQEAHDFATRRCMQRDVEIDVEATDKVGGFIGTLYINRENFAKLLLEEGLASVHAYSAEQSGHATELFAAEEKAKTAKKGMWYDYDPSITDGVEDLTLNEPSSNGASDSTAPPAKKDYRDVMVTHIDPATGHLKLQMVGTSTSGALTELMASFAKHHRSPPSSEKSLQAAPKAGDLVAARFSADGEWYRARIRRNDRDNKKADVLFIDYGNSETLPWSDLRPMTQPQFSTQKLKAQAIDAAFSFLQFPSMSNYLADSCRFVEDITANKQLVASVDAEEKDGTLWITLFDAEAEGGEEASINSEIVTEGWAIVRRQLKGWEKGRVKVLERLTKREDEARKEHKGMWEFGDITED</sequence>
<keyword evidence="5" id="KW-0597">Phosphoprotein</keyword>
<dbReference type="PIRSF" id="PIRSF017179">
    <property type="entry name" value="RISC-Tudor-SN"/>
    <property type="match status" value="1"/>
</dbReference>
<dbReference type="SUPFAM" id="SSF50199">
    <property type="entry name" value="Staphylococcal nuclease"/>
    <property type="match status" value="5"/>
</dbReference>
<dbReference type="Gene3D" id="2.40.50.90">
    <property type="match status" value="5"/>
</dbReference>
<keyword evidence="6" id="KW-0677">Repeat</keyword>
<dbReference type="FunFam" id="2.40.50.90:FF:000010">
    <property type="entry name" value="Ribonuclease"/>
    <property type="match status" value="1"/>
</dbReference>
<evidence type="ECO:0000259" key="9">
    <source>
        <dbReference type="PROSITE" id="PS50830"/>
    </source>
</evidence>
<dbReference type="InterPro" id="IPR016685">
    <property type="entry name" value="Silence_cplx_Nase-comp_TudorSN"/>
</dbReference>
<dbReference type="Pfam" id="PF00565">
    <property type="entry name" value="SNase"/>
    <property type="match status" value="3"/>
</dbReference>
<dbReference type="SMART" id="SM00318">
    <property type="entry name" value="SNc"/>
    <property type="match status" value="3"/>
</dbReference>
<dbReference type="FunFam" id="2.40.50.90:FF:000001">
    <property type="entry name" value="Staphylococcal nuclease domain-containing protein"/>
    <property type="match status" value="1"/>
</dbReference>
<dbReference type="PANTHER" id="PTHR12302">
    <property type="entry name" value="EBNA2 BINDING PROTEIN P100"/>
    <property type="match status" value="1"/>
</dbReference>
<feature type="region of interest" description="Disordered" evidence="7">
    <location>
        <begin position="584"/>
        <end position="606"/>
    </location>
</feature>
<name>A0AAD9YZ43_9LECA</name>
<organism evidence="10 11">
    <name type="scientific">Lepraria neglecta</name>
    <dbReference type="NCBI Taxonomy" id="209136"/>
    <lineage>
        <taxon>Eukaryota</taxon>
        <taxon>Fungi</taxon>
        <taxon>Dikarya</taxon>
        <taxon>Ascomycota</taxon>
        <taxon>Pezizomycotina</taxon>
        <taxon>Lecanoromycetes</taxon>
        <taxon>OSLEUM clade</taxon>
        <taxon>Lecanoromycetidae</taxon>
        <taxon>Lecanorales</taxon>
        <taxon>Lecanorineae</taxon>
        <taxon>Stereocaulaceae</taxon>
        <taxon>Lepraria</taxon>
    </lineage>
</organism>
<evidence type="ECO:0000313" key="11">
    <source>
        <dbReference type="Proteomes" id="UP001276659"/>
    </source>
</evidence>
<feature type="domain" description="Tudor" evidence="8">
    <location>
        <begin position="661"/>
        <end position="721"/>
    </location>
</feature>
<dbReference type="PANTHER" id="PTHR12302:SF2">
    <property type="entry name" value="STAPHYLOCOCCAL NUCLEASE DOMAIN-CONTAINING PROTEIN 1"/>
    <property type="match status" value="1"/>
</dbReference>
<dbReference type="GO" id="GO:0031332">
    <property type="term" value="C:RNAi effector complex"/>
    <property type="evidence" value="ECO:0007669"/>
    <property type="project" value="InterPro"/>
</dbReference>
<feature type="domain" description="TNase-like" evidence="9">
    <location>
        <begin position="442"/>
        <end position="575"/>
    </location>
</feature>
<evidence type="ECO:0000256" key="7">
    <source>
        <dbReference type="SAM" id="MobiDB-lite"/>
    </source>
</evidence>
<dbReference type="CDD" id="cd00175">
    <property type="entry name" value="SNc"/>
    <property type="match status" value="2"/>
</dbReference>
<dbReference type="InterPro" id="IPR002999">
    <property type="entry name" value="Tudor"/>
</dbReference>
<dbReference type="PROSITE" id="PS50304">
    <property type="entry name" value="TUDOR"/>
    <property type="match status" value="1"/>
</dbReference>
<dbReference type="FunFam" id="2.40.50.90:FF:000030">
    <property type="entry name" value="Transcription factor (Snd1/p100), putative"/>
    <property type="match status" value="1"/>
</dbReference>
<dbReference type="FunFam" id="2.30.30.140:FF:000018">
    <property type="entry name" value="Serine/threonine-protein kinase 31"/>
    <property type="match status" value="1"/>
</dbReference>
<dbReference type="InterPro" id="IPR016071">
    <property type="entry name" value="Staphylococal_nuclease_OB-fold"/>
</dbReference>